<keyword evidence="1" id="KW-0378">Hydrolase</keyword>
<comment type="caution">
    <text evidence="1">The sequence shown here is derived from an EMBL/GenBank/DDBJ whole genome shotgun (WGS) entry which is preliminary data.</text>
</comment>
<protein>
    <submittedName>
        <fullName evidence="1">Cof-type HAD-IIB family hydrolase</fullName>
    </submittedName>
</protein>
<keyword evidence="2" id="KW-1185">Reference proteome</keyword>
<dbReference type="Pfam" id="PF08282">
    <property type="entry name" value="Hydrolase_3"/>
    <property type="match status" value="2"/>
</dbReference>
<dbReference type="InterPro" id="IPR036412">
    <property type="entry name" value="HAD-like_sf"/>
</dbReference>
<dbReference type="PANTHER" id="PTHR10000:SF8">
    <property type="entry name" value="HAD SUPERFAMILY HYDROLASE-LIKE, TYPE 3"/>
    <property type="match status" value="1"/>
</dbReference>
<sequence>MSQRAGANPDQGWRPKLVVLDLDGTVVPYYQERALPNQRVRDAVAATLAAGVPVTIATGRAVWSALPTAADLGLHGIQLVCSNGAVVFDADARQVRHEVTFDPTPAAQALLSADVHLAFAVERGLSGFLHTADFHLDFPSKFFGVADLPELLSQPTTRLVARPSDGDTRGEEWHGAAARWAEELVASVLDPAKNSWETGYTGWIDVSGPNVNKATGAAMLAADLGVDVADVLAIGDGSNDMPMLRWAGRSVAMGQAPDKVKAVADVVTATVDEDGVAVELERWFG</sequence>
<dbReference type="Gene3D" id="3.30.1240.10">
    <property type="match status" value="1"/>
</dbReference>
<dbReference type="PANTHER" id="PTHR10000">
    <property type="entry name" value="PHOSPHOSERINE PHOSPHATASE"/>
    <property type="match status" value="1"/>
</dbReference>
<gene>
    <name evidence="1" type="ORF">GCM10009765_27050</name>
</gene>
<dbReference type="SUPFAM" id="SSF56784">
    <property type="entry name" value="HAD-like"/>
    <property type="match status" value="1"/>
</dbReference>
<dbReference type="EMBL" id="BAAANY010000009">
    <property type="protein sequence ID" value="GAA1676279.1"/>
    <property type="molecule type" value="Genomic_DNA"/>
</dbReference>
<dbReference type="InterPro" id="IPR023214">
    <property type="entry name" value="HAD_sf"/>
</dbReference>
<dbReference type="RefSeq" id="WP_344310324.1">
    <property type="nucleotide sequence ID" value="NZ_BAAANY010000009.1"/>
</dbReference>
<evidence type="ECO:0000313" key="2">
    <source>
        <dbReference type="Proteomes" id="UP001500618"/>
    </source>
</evidence>
<dbReference type="Proteomes" id="UP001500618">
    <property type="component" value="Unassembled WGS sequence"/>
</dbReference>
<dbReference type="Gene3D" id="3.40.50.1000">
    <property type="entry name" value="HAD superfamily/HAD-like"/>
    <property type="match status" value="1"/>
</dbReference>
<proteinExistence type="predicted"/>
<dbReference type="PROSITE" id="PS01229">
    <property type="entry name" value="COF_2"/>
    <property type="match status" value="1"/>
</dbReference>
<dbReference type="GO" id="GO:0016787">
    <property type="term" value="F:hydrolase activity"/>
    <property type="evidence" value="ECO:0007669"/>
    <property type="project" value="UniProtKB-KW"/>
</dbReference>
<name>A0ABN2GTE5_9ACTN</name>
<reference evidence="1 2" key="1">
    <citation type="journal article" date="2019" name="Int. J. Syst. Evol. Microbiol.">
        <title>The Global Catalogue of Microorganisms (GCM) 10K type strain sequencing project: providing services to taxonomists for standard genome sequencing and annotation.</title>
        <authorList>
            <consortium name="The Broad Institute Genomics Platform"/>
            <consortium name="The Broad Institute Genome Sequencing Center for Infectious Disease"/>
            <person name="Wu L."/>
            <person name="Ma J."/>
        </authorList>
    </citation>
    <scope>NUCLEOTIDE SEQUENCE [LARGE SCALE GENOMIC DNA]</scope>
    <source>
        <strain evidence="1 2">JCM 14718</strain>
    </source>
</reference>
<accession>A0ABN2GTE5</accession>
<evidence type="ECO:0000313" key="1">
    <source>
        <dbReference type="EMBL" id="GAA1676279.1"/>
    </source>
</evidence>
<organism evidence="1 2">
    <name type="scientific">Fodinicola feengrottensis</name>
    <dbReference type="NCBI Taxonomy" id="435914"/>
    <lineage>
        <taxon>Bacteria</taxon>
        <taxon>Bacillati</taxon>
        <taxon>Actinomycetota</taxon>
        <taxon>Actinomycetes</taxon>
        <taxon>Mycobacteriales</taxon>
        <taxon>Fodinicola</taxon>
    </lineage>
</organism>